<dbReference type="STRING" id="748909.SAMN05192575_108112"/>
<dbReference type="Proteomes" id="UP000233565">
    <property type="component" value="Unassembled WGS sequence"/>
</dbReference>
<dbReference type="InterPro" id="IPR027417">
    <property type="entry name" value="P-loop_NTPase"/>
</dbReference>
<reference evidence="2" key="1">
    <citation type="submission" date="2016-10" db="EMBL/GenBank/DDBJ databases">
        <authorList>
            <person name="de Groot N.N."/>
        </authorList>
    </citation>
    <scope>NUCLEOTIDE SEQUENCE [LARGE SCALE GENOMIC DNA]</scope>
    <source>
        <strain evidence="2">CGMCC 1.10697</strain>
    </source>
</reference>
<sequence>MTDVFFHVGLAKTGTTTIQAALEASAGRLAAEGVLFPGGHHRAQRLAVYDLLGQRVRGEEGERVAGSLQRLLDEVSAHDGPSVVVSEEELSLARPREVRRLVRRLDGHRVFVVVGARDVARTVVSAWQQTVVNGGTISWQDFIASVRGEIGAAPSEGISFWWRHDVCRVIDAWASAVPVDRIRLVTVPPPGAGPGALLERFGEAARLPDGWSGSQQVPRNASLGAAQLEVVRRLNESVTGRLNTSQHRFVVEAGIRTRLVGAPDRSLRLPAEHWAWARAHGEALVAELEQRGLAVHGDLGDLLPECPVAPTPNLDEVGGEELLAATQAALTSLALDHGRLFRRYRRAFLETEGRLPGPAEVLASQARAGSFHLRKWTLHQADHHPLVARASRAYLGRTTRPRVVDR</sequence>
<gene>
    <name evidence="1" type="ORF">CXG46_03210</name>
    <name evidence="2" type="ORF">SAMN05192575_108112</name>
</gene>
<keyword evidence="4" id="KW-1185">Reference proteome</keyword>
<dbReference type="AlphaFoldDB" id="A0A1I1ABH2"/>
<protein>
    <recommendedName>
        <fullName evidence="5">Sulfotransferase family protein</fullName>
    </recommendedName>
</protein>
<evidence type="ECO:0000313" key="2">
    <source>
        <dbReference type="EMBL" id="SFB35331.1"/>
    </source>
</evidence>
<dbReference type="EMBL" id="FOKC01000008">
    <property type="protein sequence ID" value="SFB35331.1"/>
    <property type="molecule type" value="Genomic_DNA"/>
</dbReference>
<evidence type="ECO:0008006" key="5">
    <source>
        <dbReference type="Google" id="ProtNLM"/>
    </source>
</evidence>
<accession>A0A1I1ABH2</accession>
<dbReference type="RefSeq" id="WP_091200029.1">
    <property type="nucleotide sequence ID" value="NZ_FOKC01000008.1"/>
</dbReference>
<reference evidence="1 4" key="2">
    <citation type="submission" date="2017-12" db="EMBL/GenBank/DDBJ databases">
        <title>Pharmacopeia of the Arctic Ocean.</title>
        <authorList>
            <person name="Collins E."/>
            <person name="Ducluzeau A.-L."/>
        </authorList>
    </citation>
    <scope>NUCLEOTIDE SEQUENCE [LARGE SCALE GENOMIC DNA]</scope>
    <source>
        <strain evidence="1 4">DSM 23325</strain>
    </source>
</reference>
<dbReference type="SUPFAM" id="SSF52540">
    <property type="entry name" value="P-loop containing nucleoside triphosphate hydrolases"/>
    <property type="match status" value="1"/>
</dbReference>
<organism evidence="2 3">
    <name type="scientific">Nocardioides alpinus</name>
    <dbReference type="NCBI Taxonomy" id="748909"/>
    <lineage>
        <taxon>Bacteria</taxon>
        <taxon>Bacillati</taxon>
        <taxon>Actinomycetota</taxon>
        <taxon>Actinomycetes</taxon>
        <taxon>Propionibacteriales</taxon>
        <taxon>Nocardioidaceae</taxon>
        <taxon>Nocardioides</taxon>
    </lineage>
</organism>
<dbReference type="OrthoDB" id="5144031at2"/>
<proteinExistence type="predicted"/>
<dbReference type="EMBL" id="PJBV01000011">
    <property type="protein sequence ID" value="PKH43485.1"/>
    <property type="molecule type" value="Genomic_DNA"/>
</dbReference>
<evidence type="ECO:0000313" key="3">
    <source>
        <dbReference type="Proteomes" id="UP000199113"/>
    </source>
</evidence>
<dbReference type="Gene3D" id="3.40.50.300">
    <property type="entry name" value="P-loop containing nucleotide triphosphate hydrolases"/>
    <property type="match status" value="1"/>
</dbReference>
<dbReference type="Proteomes" id="UP000199113">
    <property type="component" value="Unassembled WGS sequence"/>
</dbReference>
<name>A0A1I1ABH2_9ACTN</name>
<evidence type="ECO:0000313" key="1">
    <source>
        <dbReference type="EMBL" id="PKH43485.1"/>
    </source>
</evidence>
<evidence type="ECO:0000313" key="4">
    <source>
        <dbReference type="Proteomes" id="UP000233565"/>
    </source>
</evidence>